<reference evidence="2 3" key="1">
    <citation type="submission" date="2021-02" db="EMBL/GenBank/DDBJ databases">
        <authorList>
            <person name="Ra J.-S."/>
        </authorList>
    </citation>
    <scope>NUCLEOTIDE SEQUENCE [LARGE SCALE GENOMIC DNA]</scope>
    <source>
        <strain evidence="2 3">MMS20-R1-14</strain>
    </source>
</reference>
<dbReference type="Pfam" id="PF13374">
    <property type="entry name" value="TPR_10"/>
    <property type="match status" value="1"/>
</dbReference>
<dbReference type="EMBL" id="JAFEUC010000001">
    <property type="protein sequence ID" value="MBM7075401.1"/>
    <property type="molecule type" value="Genomic_DNA"/>
</dbReference>
<dbReference type="PANTHER" id="PTHR10098:SF108">
    <property type="entry name" value="TETRATRICOPEPTIDE REPEAT PROTEIN 28"/>
    <property type="match status" value="1"/>
</dbReference>
<dbReference type="InterPro" id="IPR011990">
    <property type="entry name" value="TPR-like_helical_dom_sf"/>
</dbReference>
<evidence type="ECO:0000313" key="2">
    <source>
        <dbReference type="EMBL" id="MBM7075401.1"/>
    </source>
</evidence>
<comment type="caution">
    <text evidence="2">The sequence shown here is derived from an EMBL/GenBank/DDBJ whole genome shotgun (WGS) entry which is preliminary data.</text>
</comment>
<feature type="repeat" description="TPR" evidence="1">
    <location>
        <begin position="571"/>
        <end position="604"/>
    </location>
</feature>
<organism evidence="2 3">
    <name type="scientific">Micromonospora humida</name>
    <dbReference type="NCBI Taxonomy" id="2809018"/>
    <lineage>
        <taxon>Bacteria</taxon>
        <taxon>Bacillati</taxon>
        <taxon>Actinomycetota</taxon>
        <taxon>Actinomycetes</taxon>
        <taxon>Micromonosporales</taxon>
        <taxon>Micromonosporaceae</taxon>
        <taxon>Micromonospora</taxon>
    </lineage>
</organism>
<dbReference type="InterPro" id="IPR027417">
    <property type="entry name" value="P-loop_NTPase"/>
</dbReference>
<sequence length="875" mass="95579">MTATRADGASALLPDPGRARTLDELTAALRSLKLWAGSPSYERITNQVNHAWRTAGRPVGEWTKRPTVVDCFKPGRRRLNADLVTAIVRALHPDEGYVHQWRQALRVLGGEAQAATVVRVQDRLPPDLAGFTGRASELDQLRHTLGHHRHTTGAMAVAIEGMAGVGKTQLAVHAGHLLIRESRFDRTLFVNLRGFFPDPARPPADPAAVLEGFLRLLGVPAHQIPHDLSARTAAYRDRLTGTRTLIVLDNAADVDQVRPLLPEVPDCLTLITSRRILSDLRPATRLVVDVFTEDEAVDYLARVVGRIPRGDDPDAAARITRRCGHLPLALDLTAGHMRATPGWTLTDHADRLDERHLQRRLETGVELALDLSYHHLPTDQRRLLRLLALHPGQDSDAYAAAALTGTGLDTTRTHLDHLCRDHLLQQSASGRYTLHDLVRAFAVTRAHDEVRPADRREALTRLFDHYLATAATAMNALHPAQAHLRPHVPPTGTPAPDLANPDSALAWLDIERPTLVTVAAHTAGHGWPGHTTRLSRILYRYFAGGHGSDAVTVHQHAHHAARHTGDVTEQAHALTDLGVAYLWVARYESAVEHLTTALHLFGQTGHGFGQARTHTNLGVAEQRLGHYRRAAAHFAQARTAHLRTGDQTGQARALSNLGDVEQRLGHYRRAARHLRQALALYRRSGDHAGEAVSLANLAEVDTRSGRYGAAAENLDRALVLFRQAGHRNGEAWALDGLGTLHRHLGQATEAARHHRQALTILQTTGDRHGAAWALNGLGEATLAAGHATDALTHHTAAHTIAAEIGARDQRARAQAGLAGAHRALDRHDRARDHYRQALTIYTDLGTPEADQIRACLAALDDAGPPELTVRSPELP</sequence>
<evidence type="ECO:0000313" key="3">
    <source>
        <dbReference type="Proteomes" id="UP001518872"/>
    </source>
</evidence>
<accession>A0ABS2IN13</accession>
<protein>
    <submittedName>
        <fullName evidence="2">Tetratricopeptide repeat protein</fullName>
    </submittedName>
</protein>
<gene>
    <name evidence="2" type="ORF">JQX11_03380</name>
</gene>
<dbReference type="PRINTS" id="PR00364">
    <property type="entry name" value="DISEASERSIST"/>
</dbReference>
<dbReference type="Gene3D" id="3.40.50.300">
    <property type="entry name" value="P-loop containing nucleotide triphosphate hydrolases"/>
    <property type="match status" value="1"/>
</dbReference>
<evidence type="ECO:0000256" key="1">
    <source>
        <dbReference type="PROSITE-ProRule" id="PRU00339"/>
    </source>
</evidence>
<dbReference type="SMART" id="SM00028">
    <property type="entry name" value="TPR"/>
    <property type="match status" value="7"/>
</dbReference>
<dbReference type="RefSeq" id="WP_204923459.1">
    <property type="nucleotide sequence ID" value="NZ_JAFEUC010000001.1"/>
</dbReference>
<name>A0ABS2IN13_9ACTN</name>
<feature type="repeat" description="TPR" evidence="1">
    <location>
        <begin position="651"/>
        <end position="684"/>
    </location>
</feature>
<dbReference type="PANTHER" id="PTHR10098">
    <property type="entry name" value="RAPSYN-RELATED"/>
    <property type="match status" value="1"/>
</dbReference>
<keyword evidence="3" id="KW-1185">Reference proteome</keyword>
<dbReference type="SUPFAM" id="SSF52540">
    <property type="entry name" value="P-loop containing nucleoside triphosphate hydrolases"/>
    <property type="match status" value="1"/>
</dbReference>
<keyword evidence="1" id="KW-0802">TPR repeat</keyword>
<dbReference type="SUPFAM" id="SSF48452">
    <property type="entry name" value="TPR-like"/>
    <property type="match status" value="3"/>
</dbReference>
<dbReference type="PROSITE" id="PS50005">
    <property type="entry name" value="TPR"/>
    <property type="match status" value="2"/>
</dbReference>
<dbReference type="InterPro" id="IPR019734">
    <property type="entry name" value="TPR_rpt"/>
</dbReference>
<dbReference type="Pfam" id="PF13424">
    <property type="entry name" value="TPR_12"/>
    <property type="match status" value="2"/>
</dbReference>
<dbReference type="Proteomes" id="UP001518872">
    <property type="component" value="Unassembled WGS sequence"/>
</dbReference>
<dbReference type="Gene3D" id="1.25.40.10">
    <property type="entry name" value="Tetratricopeptide repeat domain"/>
    <property type="match status" value="2"/>
</dbReference>
<proteinExistence type="predicted"/>